<evidence type="ECO:0000313" key="2">
    <source>
        <dbReference type="EnsemblPlants" id="Ma07_p23830.1"/>
    </source>
</evidence>
<evidence type="ECO:0000313" key="3">
    <source>
        <dbReference type="Proteomes" id="UP000012960"/>
    </source>
</evidence>
<dbReference type="EnsemblPlants" id="Ma07_t23830.1">
    <property type="protein sequence ID" value="Ma07_p23830.1"/>
    <property type="gene ID" value="Ma07_g23830"/>
</dbReference>
<keyword evidence="3" id="KW-1185">Reference proteome</keyword>
<dbReference type="Gramene" id="Ma07_t23830.1">
    <property type="protein sequence ID" value="Ma07_p23830.1"/>
    <property type="gene ID" value="Ma07_g23830"/>
</dbReference>
<protein>
    <submittedName>
        <fullName evidence="1">(wild Malaysian banana) hypothetical protein</fullName>
    </submittedName>
</protein>
<gene>
    <name evidence="1" type="ORF">GSMUA_30680.1</name>
</gene>
<evidence type="ECO:0000313" key="1">
    <source>
        <dbReference type="EMBL" id="CAG1857570.1"/>
    </source>
</evidence>
<name>A0A804JZ34_MUSAM</name>
<proteinExistence type="predicted"/>
<dbReference type="Proteomes" id="UP000012960">
    <property type="component" value="Unplaced"/>
</dbReference>
<organism evidence="2 3">
    <name type="scientific">Musa acuminata subsp. malaccensis</name>
    <name type="common">Wild banana</name>
    <name type="synonym">Musa malaccensis</name>
    <dbReference type="NCBI Taxonomy" id="214687"/>
    <lineage>
        <taxon>Eukaryota</taxon>
        <taxon>Viridiplantae</taxon>
        <taxon>Streptophyta</taxon>
        <taxon>Embryophyta</taxon>
        <taxon>Tracheophyta</taxon>
        <taxon>Spermatophyta</taxon>
        <taxon>Magnoliopsida</taxon>
        <taxon>Liliopsida</taxon>
        <taxon>Zingiberales</taxon>
        <taxon>Musaceae</taxon>
        <taxon>Musa</taxon>
    </lineage>
</organism>
<dbReference type="EMBL" id="HG996473">
    <property type="protein sequence ID" value="CAG1857570.1"/>
    <property type="molecule type" value="Genomic_DNA"/>
</dbReference>
<dbReference type="AlphaFoldDB" id="A0A804JZ34"/>
<reference evidence="2" key="2">
    <citation type="submission" date="2021-05" db="UniProtKB">
        <authorList>
            <consortium name="EnsemblPlants"/>
        </authorList>
    </citation>
    <scope>IDENTIFICATION</scope>
    <source>
        <strain evidence="2">subsp. malaccensis</strain>
    </source>
</reference>
<accession>A0A804JZ34</accession>
<dbReference type="InParanoid" id="A0A804JZ34"/>
<reference evidence="1" key="1">
    <citation type="submission" date="2021-03" db="EMBL/GenBank/DDBJ databases">
        <authorList>
            <consortium name="Genoscope - CEA"/>
            <person name="William W."/>
        </authorList>
    </citation>
    <scope>NUCLEOTIDE SEQUENCE</scope>
    <source>
        <strain evidence="1">Doubled-haploid Pahang</strain>
    </source>
</reference>
<sequence length="35" mass="3884">MQGVWCPNRPQCNLLQSKLVLLCRGLQTGSVLKQA</sequence>